<protein>
    <submittedName>
        <fullName evidence="1">Uncharacterized protein</fullName>
    </submittedName>
</protein>
<dbReference type="Proteomes" id="UP000322997">
    <property type="component" value="Unassembled WGS sequence"/>
</dbReference>
<accession>A0A5D4RZ67</accession>
<organism evidence="1 2">
    <name type="scientific">Rossellomorea marisflavi</name>
    <dbReference type="NCBI Taxonomy" id="189381"/>
    <lineage>
        <taxon>Bacteria</taxon>
        <taxon>Bacillati</taxon>
        <taxon>Bacillota</taxon>
        <taxon>Bacilli</taxon>
        <taxon>Bacillales</taxon>
        <taxon>Bacillaceae</taxon>
        <taxon>Rossellomorea</taxon>
    </lineage>
</organism>
<dbReference type="AlphaFoldDB" id="A0A5D4RZ67"/>
<proteinExistence type="predicted"/>
<name>A0A5D4RZ67_9BACI</name>
<evidence type="ECO:0000313" key="2">
    <source>
        <dbReference type="Proteomes" id="UP000322997"/>
    </source>
</evidence>
<reference evidence="1 2" key="1">
    <citation type="submission" date="2019-08" db="EMBL/GenBank/DDBJ databases">
        <title>Bacillus genomes from the desert of Cuatro Cienegas, Coahuila.</title>
        <authorList>
            <person name="Olmedo-Alvarez G."/>
        </authorList>
    </citation>
    <scope>NUCLEOTIDE SEQUENCE [LARGE SCALE GENOMIC DNA]</scope>
    <source>
        <strain evidence="1 2">CH108_3D</strain>
    </source>
</reference>
<comment type="caution">
    <text evidence="1">The sequence shown here is derived from an EMBL/GenBank/DDBJ whole genome shotgun (WGS) entry which is preliminary data.</text>
</comment>
<gene>
    <name evidence="1" type="ORF">FZC83_08225</name>
</gene>
<sequence>MFDDHVNGEYTEFRDANEGDFTWWSYVNMKSDLKTALGFARFFYPDIIEVEGGFLLKDKFSEKYFDLWKKECQENKLNIEKIMNLYQVRDFFHMNVDEDENVEEQIQALGKAIKLLWSLSFKDRFPSREIVVSLFEEDDGELFVTVYEDEK</sequence>
<dbReference type="RefSeq" id="WP_148984993.1">
    <property type="nucleotide sequence ID" value="NZ_JBNILK010000003.1"/>
</dbReference>
<dbReference type="EMBL" id="VTEQ01000002">
    <property type="protein sequence ID" value="TYS54926.1"/>
    <property type="molecule type" value="Genomic_DNA"/>
</dbReference>
<evidence type="ECO:0000313" key="1">
    <source>
        <dbReference type="EMBL" id="TYS54926.1"/>
    </source>
</evidence>